<evidence type="ECO:0000313" key="3">
    <source>
        <dbReference type="Proteomes" id="UP000215185"/>
    </source>
</evidence>
<dbReference type="Proteomes" id="UP000215185">
    <property type="component" value="Chromosome 1"/>
</dbReference>
<accession>A0A239SY66</accession>
<dbReference type="KEGG" id="smen:SAMEA4412692_1576"/>
<keyword evidence="3" id="KW-1185">Reference proteome</keyword>
<keyword evidence="2" id="KW-0808">Transferase</keyword>
<dbReference type="PROSITE" id="PS51186">
    <property type="entry name" value="GNAT"/>
    <property type="match status" value="1"/>
</dbReference>
<dbReference type="OrthoDB" id="5319888at2"/>
<dbReference type="Gene3D" id="3.40.630.30">
    <property type="match status" value="1"/>
</dbReference>
<reference evidence="2 3" key="1">
    <citation type="submission" date="2017-06" db="EMBL/GenBank/DDBJ databases">
        <authorList>
            <consortium name="Pathogen Informatics"/>
        </authorList>
    </citation>
    <scope>NUCLEOTIDE SEQUENCE [LARGE SCALE GENOMIC DNA]</scope>
    <source>
        <strain evidence="2 3">NCTC13788</strain>
    </source>
</reference>
<dbReference type="EMBL" id="LT906439">
    <property type="protein sequence ID" value="SNU89654.1"/>
    <property type="molecule type" value="Genomic_DNA"/>
</dbReference>
<evidence type="ECO:0000259" key="1">
    <source>
        <dbReference type="PROSITE" id="PS51186"/>
    </source>
</evidence>
<dbReference type="InterPro" id="IPR000182">
    <property type="entry name" value="GNAT_dom"/>
</dbReference>
<protein>
    <submittedName>
        <fullName evidence="2">Ribosomal-protein-alanine acetyltransferase</fullName>
    </submittedName>
</protein>
<dbReference type="GO" id="GO:0016747">
    <property type="term" value="F:acyltransferase activity, transferring groups other than amino-acyl groups"/>
    <property type="evidence" value="ECO:0007669"/>
    <property type="project" value="InterPro"/>
</dbReference>
<gene>
    <name evidence="2" type="ORF">SAMEA4412692_01576</name>
</gene>
<dbReference type="Pfam" id="PF13508">
    <property type="entry name" value="Acetyltransf_7"/>
    <property type="match status" value="1"/>
</dbReference>
<name>A0A239SY66_9STRE</name>
<organism evidence="2 3">
    <name type="scientific">Streptococcus merionis</name>
    <dbReference type="NCBI Taxonomy" id="400065"/>
    <lineage>
        <taxon>Bacteria</taxon>
        <taxon>Bacillati</taxon>
        <taxon>Bacillota</taxon>
        <taxon>Bacilli</taxon>
        <taxon>Lactobacillales</taxon>
        <taxon>Streptococcaceae</taxon>
        <taxon>Streptococcus</taxon>
    </lineage>
</organism>
<proteinExistence type="predicted"/>
<evidence type="ECO:0000313" key="2">
    <source>
        <dbReference type="EMBL" id="SNU89654.1"/>
    </source>
</evidence>
<dbReference type="eggNOG" id="COG0456">
    <property type="taxonomic scope" value="Bacteria"/>
</dbReference>
<dbReference type="RefSeq" id="WP_018373304.1">
    <property type="nucleotide sequence ID" value="NZ_LT906439.1"/>
</dbReference>
<dbReference type="SUPFAM" id="SSF55729">
    <property type="entry name" value="Acyl-CoA N-acyltransferases (Nat)"/>
    <property type="match status" value="1"/>
</dbReference>
<dbReference type="AlphaFoldDB" id="A0A239SY66"/>
<sequence length="176" mass="20314">MIQIYRDDAILPILDDVASLYGQVFEKETDFFKLRVKNSIDQRKNPVVIGKYRDGILVAGLFGFDFGPDNWWAQQIDAHLPAGKNWYANSFELNELFVAKDCQSQGLGKVLLQELHQLVAPKNILLSTCEENSRAIKLYKHLGYRVFSDKFDFPGKEELYLLMVREGIHDEDSRKN</sequence>
<dbReference type="InterPro" id="IPR016181">
    <property type="entry name" value="Acyl_CoA_acyltransferase"/>
</dbReference>
<dbReference type="STRING" id="1123308.GCA_000380085_00742"/>
<feature type="domain" description="N-acetyltransferase" evidence="1">
    <location>
        <begin position="3"/>
        <end position="166"/>
    </location>
</feature>